<dbReference type="Proteomes" id="UP000007431">
    <property type="component" value="Unassembled WGS sequence"/>
</dbReference>
<organism evidence="5">
    <name type="scientific">Schizophyllum commune (strain H4-8 / FGSC 9210)</name>
    <name type="common">Split gill fungus</name>
    <dbReference type="NCBI Taxonomy" id="578458"/>
    <lineage>
        <taxon>Eukaryota</taxon>
        <taxon>Fungi</taxon>
        <taxon>Dikarya</taxon>
        <taxon>Basidiomycota</taxon>
        <taxon>Agaricomycotina</taxon>
        <taxon>Agaricomycetes</taxon>
        <taxon>Agaricomycetidae</taxon>
        <taxon>Agaricales</taxon>
        <taxon>Schizophyllaceae</taxon>
        <taxon>Schizophyllum</taxon>
    </lineage>
</organism>
<dbReference type="KEGG" id="scm:SCHCO_02609508"/>
<keyword evidence="2" id="KW-0812">Transmembrane</keyword>
<name>D8PL75_SCHCM</name>
<sequence>MLRHSFLAWLAVASCAHAAVRNVTVDDSGKDELTGNEITYYPTGAWNDASDCDGCTAHPAETNLVGGTWHDSTFNKQPGSNDFPNEPLYASFQFTGTAVYVFCVLARSSSSPTGNSDMTFWIDDNIAGTFAKIAPGEAGYDYNMSVFSHDSLENGRHNLTIQNGHVDGVKSLILLDYIVYTYDDDTSSGSSNSTSSDGDTANQSASSDSTSTDHTTVIVAVVVPVVCVLALIGVGVFFWRKRKQEADKPPMRLASPEPFTDPAWAGNAPASQAQYAQPSPGQQYPTQAGYTPQGQAQAPYGAYANQYSPTDAASSYYPPAVVGGVMTYPPSSSSHPSQAHPPQSEADSAWSASGLYRNPSQAALSQAGSQAMSSGSGSASGSATQAYGSQVGYLPHHGKQIEVGSAVSGTDSMTHRTQPSTEAMGASGSAGPVHQSHEQAAEHADLDAPPPAYEDDASGSTSAAAIQARRNADRKR</sequence>
<accession>D8PL75</accession>
<reference evidence="4 5" key="1">
    <citation type="journal article" date="2010" name="Nat. Biotechnol.">
        <title>Genome sequence of the model mushroom Schizophyllum commune.</title>
        <authorList>
            <person name="Ohm R.A."/>
            <person name="de Jong J.F."/>
            <person name="Lugones L.G."/>
            <person name="Aerts A."/>
            <person name="Kothe E."/>
            <person name="Stajich J.E."/>
            <person name="de Vries R.P."/>
            <person name="Record E."/>
            <person name="Levasseur A."/>
            <person name="Baker S.E."/>
            <person name="Bartholomew K.A."/>
            <person name="Coutinho P.M."/>
            <person name="Erdmann S."/>
            <person name="Fowler T.J."/>
            <person name="Gathman A.C."/>
            <person name="Lombard V."/>
            <person name="Henrissat B."/>
            <person name="Knabe N."/>
            <person name="Kuees U."/>
            <person name="Lilly W.W."/>
            <person name="Lindquist E."/>
            <person name="Lucas S."/>
            <person name="Magnuson J.K."/>
            <person name="Piumi F."/>
            <person name="Raudaskoski M."/>
            <person name="Salamov A."/>
            <person name="Schmutz J."/>
            <person name="Schwarze F.W.M.R."/>
            <person name="vanKuyk P.A."/>
            <person name="Horton J.S."/>
            <person name="Grigoriev I.V."/>
            <person name="Woesten H.A.B."/>
        </authorList>
    </citation>
    <scope>NUCLEOTIDE SEQUENCE [LARGE SCALE GENOMIC DNA]</scope>
    <source>
        <strain evidence="5">H4-8 / FGSC 9210</strain>
    </source>
</reference>
<keyword evidence="2" id="KW-0472">Membrane</keyword>
<keyword evidence="3" id="KW-0732">Signal</keyword>
<evidence type="ECO:0000313" key="5">
    <source>
        <dbReference type="Proteomes" id="UP000007431"/>
    </source>
</evidence>
<feature type="region of interest" description="Disordered" evidence="1">
    <location>
        <begin position="247"/>
        <end position="294"/>
    </location>
</feature>
<dbReference type="VEuPathDB" id="FungiDB:SCHCODRAFT_02609508"/>
<gene>
    <name evidence="4" type="ORF">SCHCODRAFT_104590</name>
</gene>
<dbReference type="eggNOG" id="ENOG502SR9E">
    <property type="taxonomic scope" value="Eukaryota"/>
</dbReference>
<keyword evidence="5" id="KW-1185">Reference proteome</keyword>
<feature type="compositionally biased region" description="Low complexity" evidence="1">
    <location>
        <begin position="329"/>
        <end position="344"/>
    </location>
</feature>
<dbReference type="PROSITE" id="PS51257">
    <property type="entry name" value="PROKAR_LIPOPROTEIN"/>
    <property type="match status" value="1"/>
</dbReference>
<dbReference type="GeneID" id="9594982"/>
<feature type="transmembrane region" description="Helical" evidence="2">
    <location>
        <begin position="217"/>
        <end position="239"/>
    </location>
</feature>
<feature type="compositionally biased region" description="Low complexity" evidence="1">
    <location>
        <begin position="360"/>
        <end position="385"/>
    </location>
</feature>
<dbReference type="EMBL" id="GL377302">
    <property type="protein sequence ID" value="EFJ04057.1"/>
    <property type="molecule type" value="Genomic_DNA"/>
</dbReference>
<dbReference type="STRING" id="578458.D8PL75"/>
<evidence type="ECO:0000256" key="3">
    <source>
        <dbReference type="SAM" id="SignalP"/>
    </source>
</evidence>
<feature type="compositionally biased region" description="Low complexity" evidence="1">
    <location>
        <begin position="187"/>
        <end position="210"/>
    </location>
</feature>
<feature type="compositionally biased region" description="Polar residues" evidence="1">
    <location>
        <begin position="409"/>
        <end position="421"/>
    </location>
</feature>
<evidence type="ECO:0000256" key="1">
    <source>
        <dbReference type="SAM" id="MobiDB-lite"/>
    </source>
</evidence>
<feature type="region of interest" description="Disordered" evidence="1">
    <location>
        <begin position="409"/>
        <end position="476"/>
    </location>
</feature>
<dbReference type="AlphaFoldDB" id="D8PL75"/>
<proteinExistence type="predicted"/>
<feature type="region of interest" description="Disordered" evidence="1">
    <location>
        <begin position="186"/>
        <end position="210"/>
    </location>
</feature>
<dbReference type="HOGENOM" id="CLU_573849_0_0_1"/>
<evidence type="ECO:0000256" key="2">
    <source>
        <dbReference type="SAM" id="Phobius"/>
    </source>
</evidence>
<feature type="non-terminal residue" evidence="4">
    <location>
        <position position="476"/>
    </location>
</feature>
<feature type="compositionally biased region" description="Low complexity" evidence="1">
    <location>
        <begin position="268"/>
        <end position="285"/>
    </location>
</feature>
<dbReference type="Gene3D" id="2.60.120.260">
    <property type="entry name" value="Galactose-binding domain-like"/>
    <property type="match status" value="1"/>
</dbReference>
<dbReference type="OrthoDB" id="3245657at2759"/>
<protein>
    <submittedName>
        <fullName evidence="4">Uncharacterized protein</fullName>
    </submittedName>
</protein>
<keyword evidence="2" id="KW-1133">Transmembrane helix</keyword>
<feature type="compositionally biased region" description="Basic and acidic residues" evidence="1">
    <location>
        <begin position="435"/>
        <end position="446"/>
    </location>
</feature>
<feature type="chain" id="PRO_5003120118" evidence="3">
    <location>
        <begin position="19"/>
        <end position="476"/>
    </location>
</feature>
<dbReference type="InParanoid" id="D8PL75"/>
<feature type="signal peptide" evidence="3">
    <location>
        <begin position="1"/>
        <end position="18"/>
    </location>
</feature>
<feature type="region of interest" description="Disordered" evidence="1">
    <location>
        <begin position="328"/>
        <end position="385"/>
    </location>
</feature>
<evidence type="ECO:0000313" key="4">
    <source>
        <dbReference type="EMBL" id="EFJ04057.1"/>
    </source>
</evidence>